<dbReference type="Proteomes" id="UP000029999">
    <property type="component" value="Unassembled WGS sequence"/>
</dbReference>
<evidence type="ECO:0008006" key="3">
    <source>
        <dbReference type="Google" id="ProtNLM"/>
    </source>
</evidence>
<proteinExistence type="predicted"/>
<evidence type="ECO:0000313" key="1">
    <source>
        <dbReference type="EMBL" id="KGM06090.1"/>
    </source>
</evidence>
<name>A0A0A0BDZ7_9GAMM</name>
<dbReference type="RefSeq" id="WP_036314664.1">
    <property type="nucleotide sequence ID" value="NZ_JADFAB010000036.1"/>
</dbReference>
<sequence length="167" mass="19629">MELTLHDIHAESIELALDKARQYRSLLEPEIAESICLDILHIEPSNQAALVVYILALSDQLHHAGKKTQVKAIEEAVMQLQSRYQQHYYTGLLHERRARFMLTQSMARVFAYDYFIEALQFYQMAEKIRPEHNDEATLRWNSCIRTIEREKLKPRPDSKDARLDMES</sequence>
<protein>
    <recommendedName>
        <fullName evidence="3">Tetratricopeptide repeat protein</fullName>
    </recommendedName>
</protein>
<accession>A0A0A0BDZ7</accession>
<gene>
    <name evidence="1" type="ORF">LP43_1963</name>
</gene>
<dbReference type="AlphaFoldDB" id="A0A0A0BDZ7"/>
<dbReference type="EMBL" id="JRQD01000005">
    <property type="protein sequence ID" value="KGM06090.1"/>
    <property type="molecule type" value="Genomic_DNA"/>
</dbReference>
<organism evidence="1 2">
    <name type="scientific">Methylophaga thiooxydans</name>
    <dbReference type="NCBI Taxonomy" id="392484"/>
    <lineage>
        <taxon>Bacteria</taxon>
        <taxon>Pseudomonadati</taxon>
        <taxon>Pseudomonadota</taxon>
        <taxon>Gammaproteobacteria</taxon>
        <taxon>Thiotrichales</taxon>
        <taxon>Piscirickettsiaceae</taxon>
        <taxon>Methylophaga</taxon>
    </lineage>
</organism>
<dbReference type="STRING" id="392484.LP43_1963"/>
<reference evidence="1 2" key="1">
    <citation type="submission" date="2014-09" db="EMBL/GenBank/DDBJ databases">
        <authorList>
            <person name="Grob C."/>
            <person name="Taubert M."/>
            <person name="Howat A.M."/>
            <person name="Burns O.J."/>
            <person name="Dixon J.L."/>
            <person name="Chen Y."/>
            <person name="Murrell J.C."/>
        </authorList>
    </citation>
    <scope>NUCLEOTIDE SEQUENCE [LARGE SCALE GENOMIC DNA]</scope>
    <source>
        <strain evidence="1">L4</strain>
    </source>
</reference>
<evidence type="ECO:0000313" key="2">
    <source>
        <dbReference type="Proteomes" id="UP000029999"/>
    </source>
</evidence>
<comment type="caution">
    <text evidence="1">The sequence shown here is derived from an EMBL/GenBank/DDBJ whole genome shotgun (WGS) entry which is preliminary data.</text>
</comment>